<dbReference type="PATRIC" id="fig|253.9.peg.4112"/>
<dbReference type="Pfam" id="PF20449">
    <property type="entry name" value="DUF6706"/>
    <property type="match status" value="1"/>
</dbReference>
<evidence type="ECO:0000313" key="1">
    <source>
        <dbReference type="EMBL" id="KPE51262.1"/>
    </source>
</evidence>
<accession>A0A0N0IWE1</accession>
<dbReference type="InterPro" id="IPR046552">
    <property type="entry name" value="DUF6706"/>
</dbReference>
<dbReference type="OrthoDB" id="1267162at2"/>
<evidence type="ECO:0000313" key="2">
    <source>
        <dbReference type="Proteomes" id="UP000037953"/>
    </source>
</evidence>
<comment type="caution">
    <text evidence="1">The sequence shown here is derived from an EMBL/GenBank/DDBJ whole genome shotgun (WGS) entry which is preliminary data.</text>
</comment>
<reference evidence="1 2" key="1">
    <citation type="journal article" date="2015" name="Genom Data">
        <title>Draft genome sequence of a multidrug-resistant Chryseobacterium indologenes isolate from Malaysia.</title>
        <authorList>
            <person name="Yu C.Y."/>
            <person name="Ang G.Y."/>
            <person name="Cheng H.J."/>
            <person name="Cheong Y.M."/>
            <person name="Yin W.F."/>
            <person name="Chan K.G."/>
        </authorList>
    </citation>
    <scope>NUCLEOTIDE SEQUENCE [LARGE SCALE GENOMIC DNA]</scope>
    <source>
        <strain evidence="1 2">CI_885</strain>
    </source>
</reference>
<name>A0A0N0IWE1_CHRID</name>
<dbReference type="RefSeq" id="WP_062699378.1">
    <property type="nucleotide sequence ID" value="NZ_LJOD01000006.1"/>
</dbReference>
<dbReference type="AlphaFoldDB" id="A0A0N0IWE1"/>
<dbReference type="Proteomes" id="UP000037953">
    <property type="component" value="Unassembled WGS sequence"/>
</dbReference>
<protein>
    <submittedName>
        <fullName evidence="1">Uncharacterized protein</fullName>
    </submittedName>
</protein>
<dbReference type="EMBL" id="LJOD01000006">
    <property type="protein sequence ID" value="KPE51262.1"/>
    <property type="molecule type" value="Genomic_DNA"/>
</dbReference>
<organism evidence="1 2">
    <name type="scientific">Chryseobacterium indologenes</name>
    <name type="common">Flavobacterium indologenes</name>
    <dbReference type="NCBI Taxonomy" id="253"/>
    <lineage>
        <taxon>Bacteria</taxon>
        <taxon>Pseudomonadati</taxon>
        <taxon>Bacteroidota</taxon>
        <taxon>Flavobacteriia</taxon>
        <taxon>Flavobacteriales</taxon>
        <taxon>Weeksellaceae</taxon>
        <taxon>Chryseobacterium group</taxon>
        <taxon>Chryseobacterium</taxon>
    </lineage>
</organism>
<reference evidence="2" key="2">
    <citation type="submission" date="2015-09" db="EMBL/GenBank/DDBJ databases">
        <title>Draft genome sequence of a multidrug-resistant Chryseobacterium indologenes isolate from Malaysia.</title>
        <authorList>
            <person name="Yu C.Y."/>
            <person name="Ang G.Y."/>
            <person name="Chan K.-G."/>
        </authorList>
    </citation>
    <scope>NUCLEOTIDE SEQUENCE [LARGE SCALE GENOMIC DNA]</scope>
    <source>
        <strain evidence="2">CI_885</strain>
    </source>
</reference>
<gene>
    <name evidence="1" type="ORF">AOB46_11415</name>
</gene>
<proteinExistence type="predicted"/>
<sequence length="106" mass="11885">MTIGEYIQEKLSLWSVEYSDGMVAAELARIGLDPSETITNEINLDIFFYNVIPDIINMPSSISEGGYSISYDKATLLKYYSMVARKLGKPDLFSDNTITDITSKWG</sequence>